<sequence length="69" mass="7687">MRAKEITFTASSILSEPTSSSWLRVTADADPSDVLQCFELGEVIEEFGADDLLEHMGIAKVREWIEANE</sequence>
<evidence type="ECO:0000313" key="2">
    <source>
        <dbReference type="Proteomes" id="UP001150614"/>
    </source>
</evidence>
<keyword evidence="2" id="KW-1185">Reference proteome</keyword>
<dbReference type="EMBL" id="JANCLL010000054">
    <property type="protein sequence ID" value="MDD1947774.1"/>
    <property type="molecule type" value="Genomic_DNA"/>
</dbReference>
<reference evidence="1" key="1">
    <citation type="submission" date="2022-07" db="EMBL/GenBank/DDBJ databases">
        <title>Draft genome of Pseudomonas carnis strain LP isolated from cheese.</title>
        <authorList>
            <person name="Wolfe B.E."/>
        </authorList>
    </citation>
    <scope>NUCLEOTIDE SEQUENCE</scope>
    <source>
        <strain evidence="1">LP</strain>
    </source>
</reference>
<proteinExistence type="predicted"/>
<name>A0ABT5RP50_9PSED</name>
<dbReference type="RefSeq" id="WP_054898965.1">
    <property type="nucleotide sequence ID" value="NZ_CAKKLO010000014.1"/>
</dbReference>
<dbReference type="Proteomes" id="UP001150614">
    <property type="component" value="Unassembled WGS sequence"/>
</dbReference>
<protein>
    <submittedName>
        <fullName evidence="1">Uncharacterized protein</fullName>
    </submittedName>
</protein>
<evidence type="ECO:0000313" key="1">
    <source>
        <dbReference type="EMBL" id="MDD1947774.1"/>
    </source>
</evidence>
<comment type="caution">
    <text evidence="1">The sequence shown here is derived from an EMBL/GenBank/DDBJ whole genome shotgun (WGS) entry which is preliminary data.</text>
</comment>
<organism evidence="1 2">
    <name type="scientific">Pseudomonas carnis</name>
    <dbReference type="NCBI Taxonomy" id="2487355"/>
    <lineage>
        <taxon>Bacteria</taxon>
        <taxon>Pseudomonadati</taxon>
        <taxon>Pseudomonadota</taxon>
        <taxon>Gammaproteobacteria</taxon>
        <taxon>Pseudomonadales</taxon>
        <taxon>Pseudomonadaceae</taxon>
        <taxon>Pseudomonas</taxon>
    </lineage>
</organism>
<gene>
    <name evidence="1" type="ORF">NMG11_28525</name>
</gene>
<accession>A0ABT5RP50</accession>